<proteinExistence type="predicted"/>
<feature type="compositionally biased region" description="Polar residues" evidence="1">
    <location>
        <begin position="26"/>
        <end position="45"/>
    </location>
</feature>
<protein>
    <submittedName>
        <fullName evidence="2">Uncharacterized protein</fullName>
    </submittedName>
</protein>
<dbReference type="AlphaFoldDB" id="A0A5B0R6L9"/>
<comment type="caution">
    <text evidence="2">The sequence shown here is derived from an EMBL/GenBank/DDBJ whole genome shotgun (WGS) entry which is preliminary data.</text>
</comment>
<evidence type="ECO:0000313" key="2">
    <source>
        <dbReference type="EMBL" id="KAA1120554.1"/>
    </source>
</evidence>
<organism evidence="2 3">
    <name type="scientific">Puccinia graminis f. sp. tritici</name>
    <dbReference type="NCBI Taxonomy" id="56615"/>
    <lineage>
        <taxon>Eukaryota</taxon>
        <taxon>Fungi</taxon>
        <taxon>Dikarya</taxon>
        <taxon>Basidiomycota</taxon>
        <taxon>Pucciniomycotina</taxon>
        <taxon>Pucciniomycetes</taxon>
        <taxon>Pucciniales</taxon>
        <taxon>Pucciniaceae</taxon>
        <taxon>Puccinia</taxon>
    </lineage>
</organism>
<dbReference type="EMBL" id="VDEP01000243">
    <property type="protein sequence ID" value="KAA1120554.1"/>
    <property type="molecule type" value="Genomic_DNA"/>
</dbReference>
<evidence type="ECO:0000256" key="1">
    <source>
        <dbReference type="SAM" id="MobiDB-lite"/>
    </source>
</evidence>
<name>A0A5B0R6L9_PUCGR</name>
<feature type="compositionally biased region" description="Polar residues" evidence="1">
    <location>
        <begin position="171"/>
        <end position="181"/>
    </location>
</feature>
<accession>A0A5B0R6L9</accession>
<dbReference type="Proteomes" id="UP000325313">
    <property type="component" value="Unassembled WGS sequence"/>
</dbReference>
<evidence type="ECO:0000313" key="3">
    <source>
        <dbReference type="Proteomes" id="UP000325313"/>
    </source>
</evidence>
<reference evidence="2 3" key="1">
    <citation type="submission" date="2019-05" db="EMBL/GenBank/DDBJ databases">
        <title>Emergence of the Ug99 lineage of the wheat stem rust pathogen through somatic hybridization.</title>
        <authorList>
            <person name="Li F."/>
            <person name="Upadhyaya N.M."/>
            <person name="Sperschneider J."/>
            <person name="Matny O."/>
            <person name="Nguyen-Phuc H."/>
            <person name="Mago R."/>
            <person name="Raley C."/>
            <person name="Miller M.E."/>
            <person name="Silverstein K.A.T."/>
            <person name="Henningsen E."/>
            <person name="Hirsch C.D."/>
            <person name="Visser B."/>
            <person name="Pretorius Z.A."/>
            <person name="Steffenson B.J."/>
            <person name="Schwessinger B."/>
            <person name="Dodds P.N."/>
            <person name="Figueroa M."/>
        </authorList>
    </citation>
    <scope>NUCLEOTIDE SEQUENCE [LARGE SCALE GENOMIC DNA]</scope>
    <source>
        <strain evidence="2 3">Ug99</strain>
    </source>
</reference>
<feature type="region of interest" description="Disordered" evidence="1">
    <location>
        <begin position="1"/>
        <end position="81"/>
    </location>
</feature>
<feature type="region of interest" description="Disordered" evidence="1">
    <location>
        <begin position="171"/>
        <end position="195"/>
    </location>
</feature>
<sequence length="341" mass="37691">MSHPITGDSEWDALQGDYDPHGFSPLSGQFSNPAASAQQPFSGTSPGDPCLGQTYQSAAASNPPAIPPRPTSHTSPVQNIGVRRMVPSTSPYRTHHPPTEACNLPANDDLLGAALSQTELLTAIQSSLQAIQSSFRITEDLLQQAQPLLQMSQEARTTAILLLALQNNLSPQPTIPNQNESGPAESQPDVPPARSKAHMYNHSFRAYLRTNIRLVLLDKDLECYSHRNAQRVQASVTPVTRIMMHLPKNVDKNDLERFIADQVKNKRSYFAKQLKVGVGADSEPIAVPSLWTVIANVHAAMDPLFKRLTAEKIHSDKRISRGTKIRILYLRFMINMHCQLR</sequence>
<gene>
    <name evidence="2" type="ORF">PGTUg99_019039</name>
</gene>